<name>A0A1A9US55_GLOAU</name>
<feature type="domain" description="Bin3-type SAM" evidence="10">
    <location>
        <begin position="110"/>
        <end position="321"/>
    </location>
</feature>
<dbReference type="PANTHER" id="PTHR12315:SF0">
    <property type="entry name" value="7SK SNRNA METHYLPHOSPHATE CAPPING ENZYME"/>
    <property type="match status" value="1"/>
</dbReference>
<dbReference type="CDD" id="cd02440">
    <property type="entry name" value="AdoMet_MTases"/>
    <property type="match status" value="1"/>
</dbReference>
<evidence type="ECO:0000256" key="5">
    <source>
        <dbReference type="ARBA" id="ARBA00022691"/>
    </source>
</evidence>
<protein>
    <recommendedName>
        <fullName evidence="8">RNA methyltransferase</fullName>
        <ecNumber evidence="8">2.1.1.-</ecNumber>
    </recommendedName>
</protein>
<keyword evidence="3 8" id="KW-0489">Methyltransferase</keyword>
<dbReference type="InterPro" id="IPR010675">
    <property type="entry name" value="Bin3_C"/>
</dbReference>
<dbReference type="GO" id="GO:0040031">
    <property type="term" value="P:snRNA modification"/>
    <property type="evidence" value="ECO:0007669"/>
    <property type="project" value="TreeGrafter"/>
</dbReference>
<dbReference type="STRING" id="7395.A0A1A9US55"/>
<keyword evidence="12" id="KW-1185">Reference proteome</keyword>
<keyword evidence="5 7" id="KW-0949">S-adenosyl-L-methionine</keyword>
<dbReference type="GO" id="GO:0008171">
    <property type="term" value="F:O-methyltransferase activity"/>
    <property type="evidence" value="ECO:0007669"/>
    <property type="project" value="UniProtKB-UniRule"/>
</dbReference>
<dbReference type="SUPFAM" id="SSF53335">
    <property type="entry name" value="S-adenosyl-L-methionine-dependent methyltransferases"/>
    <property type="match status" value="1"/>
</dbReference>
<evidence type="ECO:0000256" key="8">
    <source>
        <dbReference type="RuleBase" id="RU367087"/>
    </source>
</evidence>
<comment type="catalytic activity">
    <reaction evidence="1">
        <text>guanosine(46) in tRNA + S-adenosyl-L-methionine = N(7)-methylguanosine(46) in tRNA + S-adenosyl-L-homocysteine</text>
        <dbReference type="Rhea" id="RHEA:42708"/>
        <dbReference type="Rhea" id="RHEA-COMP:10188"/>
        <dbReference type="Rhea" id="RHEA-COMP:10189"/>
        <dbReference type="ChEBI" id="CHEBI:57856"/>
        <dbReference type="ChEBI" id="CHEBI:59789"/>
        <dbReference type="ChEBI" id="CHEBI:74269"/>
        <dbReference type="ChEBI" id="CHEBI:74480"/>
        <dbReference type="EC" id="2.1.1.33"/>
    </reaction>
</comment>
<dbReference type="VEuPathDB" id="VectorBase:GAUT013555"/>
<feature type="compositionally biased region" description="Basic and acidic residues" evidence="9">
    <location>
        <begin position="16"/>
        <end position="30"/>
    </location>
</feature>
<evidence type="ECO:0000256" key="3">
    <source>
        <dbReference type="ARBA" id="ARBA00022603"/>
    </source>
</evidence>
<dbReference type="InterPro" id="IPR029063">
    <property type="entry name" value="SAM-dependent_MTases_sf"/>
</dbReference>
<evidence type="ECO:0000256" key="7">
    <source>
        <dbReference type="PROSITE-ProRule" id="PRU00848"/>
    </source>
</evidence>
<evidence type="ECO:0000259" key="10">
    <source>
        <dbReference type="PROSITE" id="PS51515"/>
    </source>
</evidence>
<comment type="similarity">
    <text evidence="2 8">Belongs to the methyltransferase superfamily.</text>
</comment>
<dbReference type="FunFam" id="3.40.50.150:FF:000083">
    <property type="entry name" value="7SK snRNA methylphosphate capping enzyme"/>
    <property type="match status" value="1"/>
</dbReference>
<accession>A0A1A9US55</accession>
<evidence type="ECO:0000256" key="6">
    <source>
        <dbReference type="ARBA" id="ARBA00022694"/>
    </source>
</evidence>
<sequence length="321" mass="37746">MDLSFAQTHIEAEILKRDENVKESREEPPAKKQRIGNKNSAEITKLIKEDIPSSSFQQRCSPRKRLDVRTSNESLQQKSTSQSKKCKQKFIYGNYTKYYGYRNMDKVFHDVRLDVFDAYYDLFAEKTVLDIGCNTGILTIEMAKRFKVKSIIGLDIDRHLVDQAFKVLKRRKKSLPFDNESKRLEIFPFNINFVHGNYVLKDDVLLEIEKPQFEIVLCLSLTKWIHLNFGDKGLKQAFRRMFLQLKPQGALILEAQCFNNYAKRKRITDTIYHNYRAIEFFPQDFHTYLLSAEVGFKSCELMGVPDHCKAGFQRPIYIFYK</sequence>
<dbReference type="AlphaFoldDB" id="A0A1A9US55"/>
<evidence type="ECO:0000256" key="4">
    <source>
        <dbReference type="ARBA" id="ARBA00022679"/>
    </source>
</evidence>
<dbReference type="GO" id="GO:0008176">
    <property type="term" value="F:tRNA (guanine(46)-N7)-methyltransferase activity"/>
    <property type="evidence" value="ECO:0007669"/>
    <property type="project" value="UniProtKB-EC"/>
</dbReference>
<organism evidence="11 12">
    <name type="scientific">Glossina austeni</name>
    <name type="common">Savannah tsetse fly</name>
    <dbReference type="NCBI Taxonomy" id="7395"/>
    <lineage>
        <taxon>Eukaryota</taxon>
        <taxon>Metazoa</taxon>
        <taxon>Ecdysozoa</taxon>
        <taxon>Arthropoda</taxon>
        <taxon>Hexapoda</taxon>
        <taxon>Insecta</taxon>
        <taxon>Pterygota</taxon>
        <taxon>Neoptera</taxon>
        <taxon>Endopterygota</taxon>
        <taxon>Diptera</taxon>
        <taxon>Brachycera</taxon>
        <taxon>Muscomorpha</taxon>
        <taxon>Hippoboscoidea</taxon>
        <taxon>Glossinidae</taxon>
        <taxon>Glossina</taxon>
    </lineage>
</organism>
<evidence type="ECO:0000256" key="2">
    <source>
        <dbReference type="ARBA" id="ARBA00008361"/>
    </source>
</evidence>
<dbReference type="Proteomes" id="UP000078200">
    <property type="component" value="Unassembled WGS sequence"/>
</dbReference>
<keyword evidence="6" id="KW-0819">tRNA processing</keyword>
<reference evidence="11" key="1">
    <citation type="submission" date="2020-05" db="UniProtKB">
        <authorList>
            <consortium name="EnsemblMetazoa"/>
        </authorList>
    </citation>
    <scope>IDENTIFICATION</scope>
    <source>
        <strain evidence="11">TTRI</strain>
    </source>
</reference>
<dbReference type="Gene3D" id="3.40.50.150">
    <property type="entry name" value="Vaccinia Virus protein VP39"/>
    <property type="match status" value="1"/>
</dbReference>
<dbReference type="EC" id="2.1.1.-" evidence="8"/>
<dbReference type="GO" id="GO:0017069">
    <property type="term" value="F:snRNA binding"/>
    <property type="evidence" value="ECO:0007669"/>
    <property type="project" value="TreeGrafter"/>
</dbReference>
<keyword evidence="4 8" id="KW-0808">Transferase</keyword>
<evidence type="ECO:0000313" key="12">
    <source>
        <dbReference type="Proteomes" id="UP000078200"/>
    </source>
</evidence>
<dbReference type="PROSITE" id="PS51515">
    <property type="entry name" value="BIN3_SAM"/>
    <property type="match status" value="1"/>
</dbReference>
<proteinExistence type="inferred from homology"/>
<dbReference type="Pfam" id="PF02390">
    <property type="entry name" value="Methyltransf_4"/>
    <property type="match status" value="1"/>
</dbReference>
<evidence type="ECO:0000313" key="11">
    <source>
        <dbReference type="EnsemblMetazoa" id="GAUT013555-PA"/>
    </source>
</evidence>
<dbReference type="InterPro" id="IPR003358">
    <property type="entry name" value="tRNA_(Gua-N-7)_MeTrfase_Trmb"/>
</dbReference>
<dbReference type="PANTHER" id="PTHR12315">
    <property type="entry name" value="BICOID-INTERACTING PROTEIN RELATED"/>
    <property type="match status" value="1"/>
</dbReference>
<evidence type="ECO:0000256" key="9">
    <source>
        <dbReference type="SAM" id="MobiDB-lite"/>
    </source>
</evidence>
<feature type="region of interest" description="Disordered" evidence="9">
    <location>
        <begin position="16"/>
        <end position="81"/>
    </location>
</feature>
<dbReference type="EnsemblMetazoa" id="GAUT013555-RA">
    <property type="protein sequence ID" value="GAUT013555-PA"/>
    <property type="gene ID" value="GAUT013555"/>
</dbReference>
<dbReference type="InterPro" id="IPR024160">
    <property type="entry name" value="BIN3_SAM-bd_dom"/>
</dbReference>
<evidence type="ECO:0000256" key="1">
    <source>
        <dbReference type="ARBA" id="ARBA00000142"/>
    </source>
</evidence>
<dbReference type="InterPro" id="IPR039772">
    <property type="entry name" value="Bin3-like"/>
</dbReference>
<dbReference type="Pfam" id="PF06859">
    <property type="entry name" value="Bin3"/>
    <property type="match status" value="1"/>
</dbReference>